<protein>
    <submittedName>
        <fullName evidence="1">Uncharacterized protein</fullName>
    </submittedName>
</protein>
<evidence type="ECO:0000313" key="1">
    <source>
        <dbReference type="EMBL" id="KZV22290.1"/>
    </source>
</evidence>
<name>A0A2Z7AMC2_9LAMI</name>
<gene>
    <name evidence="1" type="ORF">F511_33197</name>
</gene>
<reference evidence="1 2" key="1">
    <citation type="journal article" date="2015" name="Proc. Natl. Acad. Sci. U.S.A.">
        <title>The resurrection genome of Boea hygrometrica: A blueprint for survival of dehydration.</title>
        <authorList>
            <person name="Xiao L."/>
            <person name="Yang G."/>
            <person name="Zhang L."/>
            <person name="Yang X."/>
            <person name="Zhao S."/>
            <person name="Ji Z."/>
            <person name="Zhou Q."/>
            <person name="Hu M."/>
            <person name="Wang Y."/>
            <person name="Chen M."/>
            <person name="Xu Y."/>
            <person name="Jin H."/>
            <person name="Xiao X."/>
            <person name="Hu G."/>
            <person name="Bao F."/>
            <person name="Hu Y."/>
            <person name="Wan P."/>
            <person name="Li L."/>
            <person name="Deng X."/>
            <person name="Kuang T."/>
            <person name="Xiang C."/>
            <person name="Zhu J.K."/>
            <person name="Oliver M.J."/>
            <person name="He Y."/>
        </authorList>
    </citation>
    <scope>NUCLEOTIDE SEQUENCE [LARGE SCALE GENOMIC DNA]</scope>
    <source>
        <strain evidence="2">cv. XS01</strain>
    </source>
</reference>
<sequence>MHSNSWFATAETSNTATGYLASGFRSIAIQSTDIISFPFATTSHLVFLFIAATGCPAVDLEVLATGYTKLATGCIATAEVPAGFVIANHRLNLSAKSKRCRVNLFKRHRFVIVVKHLLVTLRSSTCWFLAQDHLLNHSVKAKRCRIHLFKRHRFAIANFEYHLLVNSSLRLDFFLYDVASSLASGSSIDWFYCNSLLISIAVHIIDTCCELDGTPMTLAHIIGNVMAIVHYNSTLMGHLDT</sequence>
<accession>A0A2Z7AMC2</accession>
<proteinExistence type="predicted"/>
<dbReference type="EMBL" id="KV014399">
    <property type="protein sequence ID" value="KZV22290.1"/>
    <property type="molecule type" value="Genomic_DNA"/>
</dbReference>
<dbReference type="AlphaFoldDB" id="A0A2Z7AMC2"/>
<dbReference type="Proteomes" id="UP000250235">
    <property type="component" value="Unassembled WGS sequence"/>
</dbReference>
<evidence type="ECO:0000313" key="2">
    <source>
        <dbReference type="Proteomes" id="UP000250235"/>
    </source>
</evidence>
<keyword evidence="2" id="KW-1185">Reference proteome</keyword>
<organism evidence="1 2">
    <name type="scientific">Dorcoceras hygrometricum</name>
    <dbReference type="NCBI Taxonomy" id="472368"/>
    <lineage>
        <taxon>Eukaryota</taxon>
        <taxon>Viridiplantae</taxon>
        <taxon>Streptophyta</taxon>
        <taxon>Embryophyta</taxon>
        <taxon>Tracheophyta</taxon>
        <taxon>Spermatophyta</taxon>
        <taxon>Magnoliopsida</taxon>
        <taxon>eudicotyledons</taxon>
        <taxon>Gunneridae</taxon>
        <taxon>Pentapetalae</taxon>
        <taxon>asterids</taxon>
        <taxon>lamiids</taxon>
        <taxon>Lamiales</taxon>
        <taxon>Gesneriaceae</taxon>
        <taxon>Didymocarpoideae</taxon>
        <taxon>Trichosporeae</taxon>
        <taxon>Loxocarpinae</taxon>
        <taxon>Dorcoceras</taxon>
    </lineage>
</organism>